<keyword evidence="4" id="KW-1185">Reference proteome</keyword>
<evidence type="ECO:0000259" key="2">
    <source>
        <dbReference type="SMART" id="SM00482"/>
    </source>
</evidence>
<comment type="caution">
    <text evidence="3">The sequence shown here is derived from an EMBL/GenBank/DDBJ whole genome shotgun (WGS) entry which is preliminary data.</text>
</comment>
<dbReference type="Gene3D" id="1.20.1060.10">
    <property type="entry name" value="Taq DNA Polymerase, Chain T, domain 4"/>
    <property type="match status" value="1"/>
</dbReference>
<dbReference type="InterPro" id="IPR002298">
    <property type="entry name" value="DNA_polymerase_A"/>
</dbReference>
<sequence length="401" mass="43274">MMALLCGCAWRQERCTALAGCAFNPCSSAQLAVVLYEQLKLPVPNTVGRGSSKTHAPTDEAALKQLQARHPLPGLILELRVLTGLTTKNVMATATGRLSSSNPNLQAVTKYTIELRILAHMSQDPQLVALLRKAGAQGDVFQLIAAAWLKQVTKEEREVSKRIVYGICYGLTPYGLQQQLAGYGVDLTKAQELIRSFLTYFAGVKAFIDRSNKAAQQAGYVTTLLGRRRPLPNLASPEVKVRTDTLRKVVNSIIQGSAADLIKLAMLRWELWLDSCHPAGTTGLAPGSHGGQRSSAAAQPASQLGPLLQRQSQPAPTTDPTAAEPLLAAPAGEEQPDPWEPPARLVAQVHDELLVECRDDPDTVAGVVQAVRQVMSGVWRLSVPLNVNIDKGVSWGSMQRC</sequence>
<proteinExistence type="predicted"/>
<evidence type="ECO:0000313" key="3">
    <source>
        <dbReference type="EMBL" id="GFH10888.1"/>
    </source>
</evidence>
<dbReference type="EMBL" id="BLLF01000356">
    <property type="protein sequence ID" value="GFH10888.1"/>
    <property type="molecule type" value="Genomic_DNA"/>
</dbReference>
<dbReference type="FunFam" id="1.10.150.20:FF:000002">
    <property type="entry name" value="DNA polymerase I"/>
    <property type="match status" value="1"/>
</dbReference>
<evidence type="ECO:0000313" key="4">
    <source>
        <dbReference type="Proteomes" id="UP000485058"/>
    </source>
</evidence>
<dbReference type="SUPFAM" id="SSF56672">
    <property type="entry name" value="DNA/RNA polymerases"/>
    <property type="match status" value="1"/>
</dbReference>
<protein>
    <submittedName>
        <fullName evidence="3">POLAc domain-containing protein</fullName>
    </submittedName>
</protein>
<dbReference type="GO" id="GO:0006261">
    <property type="term" value="P:DNA-templated DNA replication"/>
    <property type="evidence" value="ECO:0007669"/>
    <property type="project" value="InterPro"/>
</dbReference>
<dbReference type="GO" id="GO:0003887">
    <property type="term" value="F:DNA-directed DNA polymerase activity"/>
    <property type="evidence" value="ECO:0007669"/>
    <property type="project" value="InterPro"/>
</dbReference>
<dbReference type="InterPro" id="IPR043502">
    <property type="entry name" value="DNA/RNA_pol_sf"/>
</dbReference>
<dbReference type="GO" id="GO:0006302">
    <property type="term" value="P:double-strand break repair"/>
    <property type="evidence" value="ECO:0007669"/>
    <property type="project" value="TreeGrafter"/>
</dbReference>
<dbReference type="PANTHER" id="PTHR10133:SF62">
    <property type="entry name" value="DNA POLYMERASE THETA"/>
    <property type="match status" value="1"/>
</dbReference>
<feature type="region of interest" description="Disordered" evidence="1">
    <location>
        <begin position="283"/>
        <end position="323"/>
    </location>
</feature>
<dbReference type="Gene3D" id="1.10.150.20">
    <property type="entry name" value="5' to 3' exonuclease, C-terminal subdomain"/>
    <property type="match status" value="1"/>
</dbReference>
<gene>
    <name evidence="3" type="ORF">HaLaN_06288</name>
</gene>
<dbReference type="Gene3D" id="3.30.70.370">
    <property type="match status" value="2"/>
</dbReference>
<feature type="domain" description="DNA-directed DNA polymerase family A palm" evidence="2">
    <location>
        <begin position="106"/>
        <end position="361"/>
    </location>
</feature>
<dbReference type="GO" id="GO:0003677">
    <property type="term" value="F:DNA binding"/>
    <property type="evidence" value="ECO:0007669"/>
    <property type="project" value="InterPro"/>
</dbReference>
<feature type="compositionally biased region" description="Low complexity" evidence="1">
    <location>
        <begin position="291"/>
        <end position="323"/>
    </location>
</feature>
<dbReference type="Pfam" id="PF00476">
    <property type="entry name" value="DNA_pol_A"/>
    <property type="match status" value="3"/>
</dbReference>
<name>A0A699YT16_HAELA</name>
<reference evidence="3 4" key="1">
    <citation type="submission" date="2020-02" db="EMBL/GenBank/DDBJ databases">
        <title>Draft genome sequence of Haematococcus lacustris strain NIES-144.</title>
        <authorList>
            <person name="Morimoto D."/>
            <person name="Nakagawa S."/>
            <person name="Yoshida T."/>
            <person name="Sawayama S."/>
        </authorList>
    </citation>
    <scope>NUCLEOTIDE SEQUENCE [LARGE SCALE GENOMIC DNA]</scope>
    <source>
        <strain evidence="3 4">NIES-144</strain>
    </source>
</reference>
<dbReference type="SMART" id="SM00482">
    <property type="entry name" value="POLAc"/>
    <property type="match status" value="1"/>
</dbReference>
<dbReference type="AlphaFoldDB" id="A0A699YT16"/>
<dbReference type="Proteomes" id="UP000485058">
    <property type="component" value="Unassembled WGS sequence"/>
</dbReference>
<organism evidence="3 4">
    <name type="scientific">Haematococcus lacustris</name>
    <name type="common">Green alga</name>
    <name type="synonym">Haematococcus pluvialis</name>
    <dbReference type="NCBI Taxonomy" id="44745"/>
    <lineage>
        <taxon>Eukaryota</taxon>
        <taxon>Viridiplantae</taxon>
        <taxon>Chlorophyta</taxon>
        <taxon>core chlorophytes</taxon>
        <taxon>Chlorophyceae</taxon>
        <taxon>CS clade</taxon>
        <taxon>Chlamydomonadales</taxon>
        <taxon>Haematococcaceae</taxon>
        <taxon>Haematococcus</taxon>
    </lineage>
</organism>
<evidence type="ECO:0000256" key="1">
    <source>
        <dbReference type="SAM" id="MobiDB-lite"/>
    </source>
</evidence>
<dbReference type="InterPro" id="IPR001098">
    <property type="entry name" value="DNA-dir_DNA_pol_A_palm_dom"/>
</dbReference>
<dbReference type="PRINTS" id="PR00868">
    <property type="entry name" value="DNAPOLI"/>
</dbReference>
<dbReference type="PANTHER" id="PTHR10133">
    <property type="entry name" value="DNA POLYMERASE I"/>
    <property type="match status" value="1"/>
</dbReference>
<accession>A0A699YT16</accession>